<keyword evidence="2" id="KW-1185">Reference proteome</keyword>
<protein>
    <submittedName>
        <fullName evidence="1">Uncharacterized protein</fullName>
    </submittedName>
</protein>
<proteinExistence type="predicted"/>
<gene>
    <name evidence="1" type="ORF">CFOL_v3_23783</name>
</gene>
<name>A0A1Q3CJP0_CEPFO</name>
<dbReference type="EMBL" id="BDDD01002157">
    <property type="protein sequence ID" value="GAV80322.1"/>
    <property type="molecule type" value="Genomic_DNA"/>
</dbReference>
<organism evidence="1 2">
    <name type="scientific">Cephalotus follicularis</name>
    <name type="common">Albany pitcher plant</name>
    <dbReference type="NCBI Taxonomy" id="3775"/>
    <lineage>
        <taxon>Eukaryota</taxon>
        <taxon>Viridiplantae</taxon>
        <taxon>Streptophyta</taxon>
        <taxon>Embryophyta</taxon>
        <taxon>Tracheophyta</taxon>
        <taxon>Spermatophyta</taxon>
        <taxon>Magnoliopsida</taxon>
        <taxon>eudicotyledons</taxon>
        <taxon>Gunneridae</taxon>
        <taxon>Pentapetalae</taxon>
        <taxon>rosids</taxon>
        <taxon>fabids</taxon>
        <taxon>Oxalidales</taxon>
        <taxon>Cephalotaceae</taxon>
        <taxon>Cephalotus</taxon>
    </lineage>
</organism>
<evidence type="ECO:0000313" key="1">
    <source>
        <dbReference type="EMBL" id="GAV80322.1"/>
    </source>
</evidence>
<dbReference type="Proteomes" id="UP000187406">
    <property type="component" value="Unassembled WGS sequence"/>
</dbReference>
<evidence type="ECO:0000313" key="2">
    <source>
        <dbReference type="Proteomes" id="UP000187406"/>
    </source>
</evidence>
<dbReference type="InParanoid" id="A0A1Q3CJP0"/>
<comment type="caution">
    <text evidence="1">The sequence shown here is derived from an EMBL/GenBank/DDBJ whole genome shotgun (WGS) entry which is preliminary data.</text>
</comment>
<sequence length="73" mass="7920">MLLCNPPSNVSPICANGPLVQKHYNQFLGSYPNNCKQVSTSPSITSGNVDTNKARLIVDRNDLGLNLMPPTCF</sequence>
<dbReference type="AlphaFoldDB" id="A0A1Q3CJP0"/>
<reference evidence="2" key="1">
    <citation type="submission" date="2016-04" db="EMBL/GenBank/DDBJ databases">
        <title>Cephalotus genome sequencing.</title>
        <authorList>
            <person name="Fukushima K."/>
            <person name="Hasebe M."/>
            <person name="Fang X."/>
        </authorList>
    </citation>
    <scope>NUCLEOTIDE SEQUENCE [LARGE SCALE GENOMIC DNA]</scope>
    <source>
        <strain evidence="2">cv. St1</strain>
    </source>
</reference>
<accession>A0A1Q3CJP0</accession>